<dbReference type="EC" id="2.5.1.15" evidence="4 9"/>
<dbReference type="Gene3D" id="3.20.20.20">
    <property type="entry name" value="Dihydropteroate synthase-like"/>
    <property type="match status" value="1"/>
</dbReference>
<reference evidence="11 12" key="1">
    <citation type="submission" date="2016-11" db="EMBL/GenBank/DDBJ databases">
        <authorList>
            <person name="Jaros S."/>
            <person name="Januszkiewicz K."/>
            <person name="Wedrychowicz H."/>
        </authorList>
    </citation>
    <scope>NUCLEOTIDE SEQUENCE [LARGE SCALE GENOMIC DNA]</scope>
    <source>
        <strain evidence="11 12">DSM 18899</strain>
    </source>
</reference>
<dbReference type="InterPro" id="IPR000489">
    <property type="entry name" value="Pterin-binding_dom"/>
</dbReference>
<dbReference type="STRING" id="1121279.SAMN02745887_02858"/>
<accession>A0A1K2HPN1</accession>
<dbReference type="PROSITE" id="PS00793">
    <property type="entry name" value="DHPS_2"/>
    <property type="match status" value="1"/>
</dbReference>
<dbReference type="InterPro" id="IPR011005">
    <property type="entry name" value="Dihydropteroate_synth-like_sf"/>
</dbReference>
<evidence type="ECO:0000256" key="5">
    <source>
        <dbReference type="ARBA" id="ARBA00022679"/>
    </source>
</evidence>
<feature type="domain" description="Pterin-binding" evidence="10">
    <location>
        <begin position="17"/>
        <end position="269"/>
    </location>
</feature>
<keyword evidence="12" id="KW-1185">Reference proteome</keyword>
<dbReference type="PANTHER" id="PTHR20941:SF1">
    <property type="entry name" value="FOLIC ACID SYNTHESIS PROTEIN FOL1"/>
    <property type="match status" value="1"/>
</dbReference>
<protein>
    <recommendedName>
        <fullName evidence="4 9">Dihydropteroate synthase</fullName>
        <shortName evidence="9">DHPS</shortName>
        <ecNumber evidence="4 9">2.5.1.15</ecNumber>
    </recommendedName>
    <alternativeName>
        <fullName evidence="9">Dihydropteroate pyrophosphorylase</fullName>
    </alternativeName>
</protein>
<evidence type="ECO:0000313" key="11">
    <source>
        <dbReference type="EMBL" id="SFZ78218.1"/>
    </source>
</evidence>
<dbReference type="PROSITE" id="PS00792">
    <property type="entry name" value="DHPS_1"/>
    <property type="match status" value="1"/>
</dbReference>
<evidence type="ECO:0000313" key="12">
    <source>
        <dbReference type="Proteomes" id="UP000186513"/>
    </source>
</evidence>
<comment type="cofactor">
    <cofactor evidence="2 9">
        <name>Mg(2+)</name>
        <dbReference type="ChEBI" id="CHEBI:18420"/>
    </cofactor>
</comment>
<keyword evidence="5 9" id="KW-0808">Transferase</keyword>
<dbReference type="GO" id="GO:0004156">
    <property type="term" value="F:dihydropteroate synthase activity"/>
    <property type="evidence" value="ECO:0007669"/>
    <property type="project" value="UniProtKB-EC"/>
</dbReference>
<dbReference type="EMBL" id="FPKR01000011">
    <property type="protein sequence ID" value="SFZ78218.1"/>
    <property type="molecule type" value="Genomic_DNA"/>
</dbReference>
<dbReference type="RefSeq" id="WP_072429352.1">
    <property type="nucleotide sequence ID" value="NZ_FPKR01000011.1"/>
</dbReference>
<dbReference type="InterPro" id="IPR006390">
    <property type="entry name" value="DHP_synth_dom"/>
</dbReference>
<proteinExistence type="inferred from homology"/>
<dbReference type="OrthoDB" id="9811744at2"/>
<evidence type="ECO:0000256" key="6">
    <source>
        <dbReference type="ARBA" id="ARBA00022723"/>
    </source>
</evidence>
<dbReference type="PANTHER" id="PTHR20941">
    <property type="entry name" value="FOLATE SYNTHESIS PROTEINS"/>
    <property type="match status" value="1"/>
</dbReference>
<dbReference type="UniPathway" id="UPA00077">
    <property type="reaction ID" value="UER00156"/>
</dbReference>
<dbReference type="GO" id="GO:0005829">
    <property type="term" value="C:cytosol"/>
    <property type="evidence" value="ECO:0007669"/>
    <property type="project" value="TreeGrafter"/>
</dbReference>
<comment type="pathway">
    <text evidence="3 9">Cofactor biosynthesis; tetrahydrofolate biosynthesis; 7,8-dihydrofolate from 2-amino-4-hydroxy-6-hydroxymethyl-7,8-dihydropteridine diphosphate and 4-aminobenzoate: step 1/2.</text>
</comment>
<evidence type="ECO:0000256" key="2">
    <source>
        <dbReference type="ARBA" id="ARBA00001946"/>
    </source>
</evidence>
<dbReference type="Proteomes" id="UP000186513">
    <property type="component" value="Unassembled WGS sequence"/>
</dbReference>
<comment type="function">
    <text evidence="9">Catalyzes the condensation of para-aminobenzoate (pABA) with 6-hydroxymethyl-7,8-dihydropterin diphosphate (DHPt-PP) to form 7,8-dihydropteroate (H2Pte), the immediate precursor of folate derivatives.</text>
</comment>
<organism evidence="11 12">
    <name type="scientific">Chitinimonas taiwanensis DSM 18899</name>
    <dbReference type="NCBI Taxonomy" id="1121279"/>
    <lineage>
        <taxon>Bacteria</taxon>
        <taxon>Pseudomonadati</taxon>
        <taxon>Pseudomonadota</taxon>
        <taxon>Betaproteobacteria</taxon>
        <taxon>Neisseriales</taxon>
        <taxon>Chitinibacteraceae</taxon>
        <taxon>Chitinimonas</taxon>
    </lineage>
</organism>
<keyword evidence="8 9" id="KW-0289">Folate biosynthesis</keyword>
<gene>
    <name evidence="11" type="ORF">SAMN02745887_02858</name>
</gene>
<dbReference type="PROSITE" id="PS50972">
    <property type="entry name" value="PTERIN_BINDING"/>
    <property type="match status" value="1"/>
</dbReference>
<dbReference type="AlphaFoldDB" id="A0A1K2HPN1"/>
<evidence type="ECO:0000256" key="8">
    <source>
        <dbReference type="ARBA" id="ARBA00022909"/>
    </source>
</evidence>
<evidence type="ECO:0000256" key="7">
    <source>
        <dbReference type="ARBA" id="ARBA00022842"/>
    </source>
</evidence>
<comment type="catalytic activity">
    <reaction evidence="1">
        <text>(7,8-dihydropterin-6-yl)methyl diphosphate + 4-aminobenzoate = 7,8-dihydropteroate + diphosphate</text>
        <dbReference type="Rhea" id="RHEA:19949"/>
        <dbReference type="ChEBI" id="CHEBI:17836"/>
        <dbReference type="ChEBI" id="CHEBI:17839"/>
        <dbReference type="ChEBI" id="CHEBI:33019"/>
        <dbReference type="ChEBI" id="CHEBI:72950"/>
        <dbReference type="EC" id="2.5.1.15"/>
    </reaction>
</comment>
<dbReference type="NCBIfam" id="TIGR01496">
    <property type="entry name" value="DHPS"/>
    <property type="match status" value="1"/>
</dbReference>
<dbReference type="GO" id="GO:0046654">
    <property type="term" value="P:tetrahydrofolate biosynthetic process"/>
    <property type="evidence" value="ECO:0007669"/>
    <property type="project" value="UniProtKB-UniPathway"/>
</dbReference>
<evidence type="ECO:0000256" key="9">
    <source>
        <dbReference type="RuleBase" id="RU361205"/>
    </source>
</evidence>
<dbReference type="CDD" id="cd00739">
    <property type="entry name" value="DHPS"/>
    <property type="match status" value="1"/>
</dbReference>
<dbReference type="GO" id="GO:0046872">
    <property type="term" value="F:metal ion binding"/>
    <property type="evidence" value="ECO:0007669"/>
    <property type="project" value="UniProtKB-KW"/>
</dbReference>
<dbReference type="GO" id="GO:0046656">
    <property type="term" value="P:folic acid biosynthetic process"/>
    <property type="evidence" value="ECO:0007669"/>
    <property type="project" value="UniProtKB-KW"/>
</dbReference>
<name>A0A1K2HPN1_9NEIS</name>
<dbReference type="SUPFAM" id="SSF51717">
    <property type="entry name" value="Dihydropteroate synthetase-like"/>
    <property type="match status" value="1"/>
</dbReference>
<evidence type="ECO:0000256" key="1">
    <source>
        <dbReference type="ARBA" id="ARBA00000012"/>
    </source>
</evidence>
<evidence type="ECO:0000256" key="4">
    <source>
        <dbReference type="ARBA" id="ARBA00012458"/>
    </source>
</evidence>
<keyword evidence="6 9" id="KW-0479">Metal-binding</keyword>
<comment type="similarity">
    <text evidence="9">Belongs to the DHPS family.</text>
</comment>
<evidence type="ECO:0000259" key="10">
    <source>
        <dbReference type="PROSITE" id="PS50972"/>
    </source>
</evidence>
<dbReference type="InterPro" id="IPR045031">
    <property type="entry name" value="DHP_synth-like"/>
</dbReference>
<evidence type="ECO:0000256" key="3">
    <source>
        <dbReference type="ARBA" id="ARBA00004763"/>
    </source>
</evidence>
<dbReference type="Pfam" id="PF00809">
    <property type="entry name" value="Pterin_bind"/>
    <property type="match status" value="1"/>
</dbReference>
<keyword evidence="7 9" id="KW-0460">Magnesium</keyword>
<sequence>MTAFLHAGRFRLPLQRPLVMGILNITPDSFSDGGRYAQLDAALAQARRLLDEGADMLDIGGESTRPGAPTISVEEELARVVPVLRELVSWQVPLSIDTCKTEVMRAALAMGVDLVNDIAALEAPGALDAVAESGAAVCLMHKQGVPQSMQQAPQYQDVVGEVGAYLQVRREQARVAGIATERILLDPGFGFGKTFAHNAALFGALPALCRDCGPLLVGVSRKSMLGHLLGERPATERDAASVAAALLAAQSGAAVLRVHAVRDTVDALKIWQGLLPLSLPAES</sequence>